<organism evidence="1 2">
    <name type="scientific">Spongiivirga citrea</name>
    <dbReference type="NCBI Taxonomy" id="1481457"/>
    <lineage>
        <taxon>Bacteria</taxon>
        <taxon>Pseudomonadati</taxon>
        <taxon>Bacteroidota</taxon>
        <taxon>Flavobacteriia</taxon>
        <taxon>Flavobacteriales</taxon>
        <taxon>Flavobacteriaceae</taxon>
        <taxon>Spongiivirga</taxon>
    </lineage>
</organism>
<sequence>MEKEIINRVANSKLITIDLEDFYPEGKRVLFDIKDWLYEGFVLREKEFRAHVKNHDWGQYQDFYVALTCSSDAIIPGWAYMLLTIQLSPFAKKAVTGDLETLETAIYQEIISDLPVAEYQDKPIIIKGCSNKPVPANAYLFLSSKLEGIAKSIMYGEACSSVPLYKKRS</sequence>
<dbReference type="Proteomes" id="UP000474296">
    <property type="component" value="Unassembled WGS sequence"/>
</dbReference>
<reference evidence="1 2" key="1">
    <citation type="submission" date="2020-01" db="EMBL/GenBank/DDBJ databases">
        <title>Spongiivirga citrea KCTC 32990T.</title>
        <authorList>
            <person name="Wang G."/>
        </authorList>
    </citation>
    <scope>NUCLEOTIDE SEQUENCE [LARGE SCALE GENOMIC DNA]</scope>
    <source>
        <strain evidence="1 2">KCTC 32990</strain>
    </source>
</reference>
<keyword evidence="2" id="KW-1185">Reference proteome</keyword>
<name>A0A6M0CJ91_9FLAO</name>
<dbReference type="Pfam" id="PF10652">
    <property type="entry name" value="DUF2480"/>
    <property type="match status" value="1"/>
</dbReference>
<evidence type="ECO:0000313" key="2">
    <source>
        <dbReference type="Proteomes" id="UP000474296"/>
    </source>
</evidence>
<gene>
    <name evidence="1" type="ORF">GWK10_07515</name>
</gene>
<dbReference type="AlphaFoldDB" id="A0A6M0CJ91"/>
<evidence type="ECO:0000313" key="1">
    <source>
        <dbReference type="EMBL" id="NER17053.1"/>
    </source>
</evidence>
<comment type="caution">
    <text evidence="1">The sequence shown here is derived from an EMBL/GenBank/DDBJ whole genome shotgun (WGS) entry which is preliminary data.</text>
</comment>
<proteinExistence type="predicted"/>
<dbReference type="RefSeq" id="WP_164031095.1">
    <property type="nucleotide sequence ID" value="NZ_JAABOQ010000003.1"/>
</dbReference>
<protein>
    <submittedName>
        <fullName evidence="1">DUF2480 family protein</fullName>
    </submittedName>
</protein>
<dbReference type="InterPro" id="IPR018914">
    <property type="entry name" value="DUF2480"/>
</dbReference>
<dbReference type="EMBL" id="JAABOQ010000003">
    <property type="protein sequence ID" value="NER17053.1"/>
    <property type="molecule type" value="Genomic_DNA"/>
</dbReference>
<accession>A0A6M0CJ91</accession>